<dbReference type="GO" id="GO:1902412">
    <property type="term" value="P:regulation of mitotic cytokinesis"/>
    <property type="evidence" value="ECO:0007669"/>
    <property type="project" value="TreeGrafter"/>
</dbReference>
<dbReference type="OrthoDB" id="5877408at2759"/>
<dbReference type="GO" id="GO:0000281">
    <property type="term" value="P:mitotic cytokinesis"/>
    <property type="evidence" value="ECO:0007669"/>
    <property type="project" value="InterPro"/>
</dbReference>
<proteinExistence type="predicted"/>
<keyword evidence="2" id="KW-1185">Reference proteome</keyword>
<feature type="compositionally biased region" description="Basic and acidic residues" evidence="1">
    <location>
        <begin position="319"/>
        <end position="366"/>
    </location>
</feature>
<dbReference type="GO" id="GO:0090307">
    <property type="term" value="P:mitotic spindle assembly"/>
    <property type="evidence" value="ECO:0007669"/>
    <property type="project" value="TreeGrafter"/>
</dbReference>
<dbReference type="AlphaFoldDB" id="A0A7I4YHE6"/>
<sequence>MLANKTRSLNFNQTLEELLGAGRNNKAEQGGLSAAGRPPTRHGRESVSSSEENREPGTSPSDSQKPGTSSSDSQKPGTASSDSQKSNDAMENKDVALNDEDEFLAKLNEVRRRSLVNMKDVRENQRERQPSEITEESEEDPNNNSTSSKKLLSRSSTSESGHTFRVTSEPGVSLPPIDVPTPVPRMSLTEPTPTGSPARKTAEEPKDSAPSATGTSQHDAWLRKKIEEARQKKQRERQAAKKKEEEEKERREQAKKLFERWKNERDEKLREERRRQRAKEKEKRQAEEERKKEKKIEAEKTFQAWKRSHSATRRTGLSDAEKEKQRQKEEARKEAEKAFETWKRNKDAAEQAERRKAAERELAEKKRLEEEREYRELLARQTYETWLEIKENERMMAQSLASLGFEEPEPLPWLPPSNTCPRRFTPTLRNRNRSLDGRPRAVSAQNPRLKRTGSVKTIFSMK</sequence>
<dbReference type="OMA" id="NEENKDP"/>
<evidence type="ECO:0000313" key="3">
    <source>
        <dbReference type="WBParaSite" id="HCON_00100690-00001"/>
    </source>
</evidence>
<evidence type="ECO:0000256" key="1">
    <source>
        <dbReference type="SAM" id="MobiDB-lite"/>
    </source>
</evidence>
<dbReference type="WBParaSite" id="HCON_00100690-00001">
    <property type="protein sequence ID" value="HCON_00100690-00001"/>
    <property type="gene ID" value="HCON_00100690"/>
</dbReference>
<organism evidence="2 3">
    <name type="scientific">Haemonchus contortus</name>
    <name type="common">Barber pole worm</name>
    <dbReference type="NCBI Taxonomy" id="6289"/>
    <lineage>
        <taxon>Eukaryota</taxon>
        <taxon>Metazoa</taxon>
        <taxon>Ecdysozoa</taxon>
        <taxon>Nematoda</taxon>
        <taxon>Chromadorea</taxon>
        <taxon>Rhabditida</taxon>
        <taxon>Rhabditina</taxon>
        <taxon>Rhabditomorpha</taxon>
        <taxon>Strongyloidea</taxon>
        <taxon>Trichostrongylidae</taxon>
        <taxon>Haemonchus</taxon>
    </lineage>
</organism>
<feature type="region of interest" description="Disordered" evidence="1">
    <location>
        <begin position="406"/>
        <end position="454"/>
    </location>
</feature>
<dbReference type="PANTHER" id="PTHR14739">
    <property type="entry name" value="MICROTUBULE-ASSOCIATED PROTEIN 9"/>
    <property type="match status" value="1"/>
</dbReference>
<dbReference type="InterPro" id="IPR026106">
    <property type="entry name" value="MAP9"/>
</dbReference>
<feature type="region of interest" description="Disordered" evidence="1">
    <location>
        <begin position="20"/>
        <end position="366"/>
    </location>
</feature>
<dbReference type="GO" id="GO:0008017">
    <property type="term" value="F:microtubule binding"/>
    <property type="evidence" value="ECO:0007669"/>
    <property type="project" value="TreeGrafter"/>
</dbReference>
<name>A0A7I4YHE6_HAECO</name>
<dbReference type="GO" id="GO:0000235">
    <property type="term" value="C:astral microtubule"/>
    <property type="evidence" value="ECO:0007669"/>
    <property type="project" value="TreeGrafter"/>
</dbReference>
<evidence type="ECO:0000313" key="2">
    <source>
        <dbReference type="Proteomes" id="UP000025227"/>
    </source>
</evidence>
<protein>
    <submittedName>
        <fullName evidence="3">Coiled-coil domain-containing protein 181</fullName>
    </submittedName>
</protein>
<dbReference type="Proteomes" id="UP000025227">
    <property type="component" value="Unplaced"/>
</dbReference>
<feature type="compositionally biased region" description="Low complexity" evidence="1">
    <location>
        <begin position="145"/>
        <end position="160"/>
    </location>
</feature>
<feature type="compositionally biased region" description="Polar residues" evidence="1">
    <location>
        <begin position="56"/>
        <end position="87"/>
    </location>
</feature>
<feature type="compositionally biased region" description="Basic and acidic residues" evidence="1">
    <location>
        <begin position="220"/>
        <end position="300"/>
    </location>
</feature>
<dbReference type="PANTHER" id="PTHR14739:SF9">
    <property type="entry name" value="MICROTUBULE-ASSOCIATED PROTEIN 9"/>
    <property type="match status" value="1"/>
</dbReference>
<feature type="compositionally biased region" description="Basic and acidic residues" evidence="1">
    <location>
        <begin position="119"/>
        <end position="130"/>
    </location>
</feature>
<accession>A0A7I4YHE6</accession>
<reference evidence="3" key="1">
    <citation type="submission" date="2020-12" db="UniProtKB">
        <authorList>
            <consortium name="WormBaseParasite"/>
        </authorList>
    </citation>
    <scope>IDENTIFICATION</scope>
    <source>
        <strain evidence="3">MHco3</strain>
    </source>
</reference>